<dbReference type="Pfam" id="PF12704">
    <property type="entry name" value="MacB_PCD"/>
    <property type="match status" value="1"/>
</dbReference>
<dbReference type="RefSeq" id="WP_044219691.1">
    <property type="nucleotide sequence ID" value="NZ_JBKAGJ010000007.1"/>
</dbReference>
<evidence type="ECO:0000256" key="6">
    <source>
        <dbReference type="ARBA" id="ARBA00023136"/>
    </source>
</evidence>
<proteinExistence type="inferred from homology"/>
<evidence type="ECO:0000256" key="5">
    <source>
        <dbReference type="ARBA" id="ARBA00022989"/>
    </source>
</evidence>
<reference evidence="10 11" key="1">
    <citation type="journal article" date="2014" name="Int. J. Syst. Evol. Microbiol.">
        <title>Phaeodactylibacter xiamenensis gen. nov., sp. nov., a member of the family Saprospiraceae isolated from the marine alga Phaeodactylum tricornutum.</title>
        <authorList>
            <person name="Chen Z.Jr."/>
            <person name="Lei X."/>
            <person name="Lai Q."/>
            <person name="Li Y."/>
            <person name="Zhang B."/>
            <person name="Zhang J."/>
            <person name="Zhang H."/>
            <person name="Yang L."/>
            <person name="Zheng W."/>
            <person name="Tian Y."/>
            <person name="Yu Z."/>
            <person name="Xu H.Jr."/>
            <person name="Zheng T."/>
        </authorList>
    </citation>
    <scope>NUCLEOTIDE SEQUENCE [LARGE SCALE GENOMIC DNA]</scope>
    <source>
        <strain evidence="10 11">KD52</strain>
    </source>
</reference>
<dbReference type="InterPro" id="IPR051447">
    <property type="entry name" value="Lipoprotein-release_system"/>
</dbReference>
<evidence type="ECO:0000256" key="4">
    <source>
        <dbReference type="ARBA" id="ARBA00022692"/>
    </source>
</evidence>
<dbReference type="Proteomes" id="UP000029736">
    <property type="component" value="Unassembled WGS sequence"/>
</dbReference>
<dbReference type="EMBL" id="JPOS01000020">
    <property type="protein sequence ID" value="KGE88290.1"/>
    <property type="molecule type" value="Genomic_DNA"/>
</dbReference>
<feature type="domain" description="ABC3 transporter permease C-terminal" evidence="8">
    <location>
        <begin position="267"/>
        <end position="398"/>
    </location>
</feature>
<keyword evidence="11" id="KW-1185">Reference proteome</keyword>
<evidence type="ECO:0000259" key="9">
    <source>
        <dbReference type="Pfam" id="PF12704"/>
    </source>
</evidence>
<dbReference type="GO" id="GO:0098797">
    <property type="term" value="C:plasma membrane protein complex"/>
    <property type="evidence" value="ECO:0007669"/>
    <property type="project" value="TreeGrafter"/>
</dbReference>
<dbReference type="Pfam" id="PF02687">
    <property type="entry name" value="FtsX"/>
    <property type="match status" value="1"/>
</dbReference>
<dbReference type="PANTHER" id="PTHR30489">
    <property type="entry name" value="LIPOPROTEIN-RELEASING SYSTEM TRANSMEMBRANE PROTEIN LOLE"/>
    <property type="match status" value="1"/>
</dbReference>
<evidence type="ECO:0000256" key="3">
    <source>
        <dbReference type="ARBA" id="ARBA00022475"/>
    </source>
</evidence>
<keyword evidence="5 7" id="KW-1133">Transmembrane helix</keyword>
<evidence type="ECO:0000313" key="11">
    <source>
        <dbReference type="Proteomes" id="UP000029736"/>
    </source>
</evidence>
<gene>
    <name evidence="10" type="ORF">IX84_10835</name>
</gene>
<keyword evidence="4 7" id="KW-0812">Transmembrane</keyword>
<name>A0A098S853_9BACT</name>
<feature type="transmembrane region" description="Helical" evidence="7">
    <location>
        <begin position="308"/>
        <end position="338"/>
    </location>
</feature>
<dbReference type="PANTHER" id="PTHR30489:SF0">
    <property type="entry name" value="LIPOPROTEIN-RELEASING SYSTEM TRANSMEMBRANE PROTEIN LOLE"/>
    <property type="match status" value="1"/>
</dbReference>
<dbReference type="InterPro" id="IPR025857">
    <property type="entry name" value="MacB_PCD"/>
</dbReference>
<dbReference type="InterPro" id="IPR003838">
    <property type="entry name" value="ABC3_permease_C"/>
</dbReference>
<dbReference type="AlphaFoldDB" id="A0A098S853"/>
<comment type="caution">
    <text evidence="10">The sequence shown here is derived from an EMBL/GenBank/DDBJ whole genome shotgun (WGS) entry which is preliminary data.</text>
</comment>
<feature type="transmembrane region" description="Helical" evidence="7">
    <location>
        <begin position="370"/>
        <end position="391"/>
    </location>
</feature>
<evidence type="ECO:0000256" key="7">
    <source>
        <dbReference type="SAM" id="Phobius"/>
    </source>
</evidence>
<sequence length="404" mass="44838">MLFKMAWRNIWRNRRRTFITAASILFAVLFASFMDSLQRGAWDNMINNVVNYYFGYVQVHQDGYWEEQSIDKAFLLADSLEQVGAVEGVEAVLPRLESFALAAAGETTSGVLVAGILPNVENKMTDLENRLVEGEYLTESDEAVLVASGVADKLGLALGDTLVLISQGYRGVNAAGKYPIKGIAKFGSPDLNKQMVYLPLPAAQYFYGAPGLATSLALKLSGQDDIKPVVAALRTQLDTSAYEVMDWEELLPDLVQARELDTAGNVIVYFILYMIIAFGIFGTILMMSKEREYEFGVLISIGLQRWQLALSVWVEVILLGVLGALSGILLSMPIVYYFKVNPIRFGGEMASSLEKFGFEPIFPATFDMQIFMTQALYVFILTAVLALYPIFKIRKLQPVQAMRG</sequence>
<accession>A0A098S853</accession>
<evidence type="ECO:0008006" key="12">
    <source>
        <dbReference type="Google" id="ProtNLM"/>
    </source>
</evidence>
<evidence type="ECO:0000313" key="10">
    <source>
        <dbReference type="EMBL" id="KGE88290.1"/>
    </source>
</evidence>
<evidence type="ECO:0000259" key="8">
    <source>
        <dbReference type="Pfam" id="PF02687"/>
    </source>
</evidence>
<dbReference type="OrthoDB" id="9784014at2"/>
<keyword evidence="6 7" id="KW-0472">Membrane</keyword>
<organism evidence="10 11">
    <name type="scientific">Phaeodactylibacter xiamenensis</name>
    <dbReference type="NCBI Taxonomy" id="1524460"/>
    <lineage>
        <taxon>Bacteria</taxon>
        <taxon>Pseudomonadati</taxon>
        <taxon>Bacteroidota</taxon>
        <taxon>Saprospiria</taxon>
        <taxon>Saprospirales</taxon>
        <taxon>Haliscomenobacteraceae</taxon>
        <taxon>Phaeodactylibacter</taxon>
    </lineage>
</organism>
<comment type="subcellular location">
    <subcellularLocation>
        <location evidence="1">Cell membrane</location>
        <topology evidence="1">Multi-pass membrane protein</topology>
    </subcellularLocation>
</comment>
<dbReference type="STRING" id="1524460.IX84_10835"/>
<feature type="transmembrane region" description="Helical" evidence="7">
    <location>
        <begin position="266"/>
        <end position="287"/>
    </location>
</feature>
<evidence type="ECO:0000256" key="2">
    <source>
        <dbReference type="ARBA" id="ARBA00005236"/>
    </source>
</evidence>
<dbReference type="GO" id="GO:0044874">
    <property type="term" value="P:lipoprotein localization to outer membrane"/>
    <property type="evidence" value="ECO:0007669"/>
    <property type="project" value="TreeGrafter"/>
</dbReference>
<feature type="domain" description="MacB-like periplasmic core" evidence="9">
    <location>
        <begin position="17"/>
        <end position="235"/>
    </location>
</feature>
<evidence type="ECO:0000256" key="1">
    <source>
        <dbReference type="ARBA" id="ARBA00004651"/>
    </source>
</evidence>
<protein>
    <recommendedName>
        <fullName evidence="12">Transporter</fullName>
    </recommendedName>
</protein>
<keyword evidence="3" id="KW-1003">Cell membrane</keyword>
<comment type="similarity">
    <text evidence="2">Belongs to the ABC-4 integral membrane protein family. LolC/E subfamily.</text>
</comment>